<feature type="non-terminal residue" evidence="1">
    <location>
        <position position="54"/>
    </location>
</feature>
<dbReference type="Proteomes" id="UP000824469">
    <property type="component" value="Unassembled WGS sequence"/>
</dbReference>
<keyword evidence="2" id="KW-1185">Reference proteome</keyword>
<evidence type="ECO:0000313" key="2">
    <source>
        <dbReference type="Proteomes" id="UP000824469"/>
    </source>
</evidence>
<gene>
    <name evidence="1" type="ORF">KI387_018465</name>
</gene>
<feature type="non-terminal residue" evidence="1">
    <location>
        <position position="1"/>
    </location>
</feature>
<name>A0AA38LH74_TAXCH</name>
<comment type="caution">
    <text evidence="1">The sequence shown here is derived from an EMBL/GenBank/DDBJ whole genome shotgun (WGS) entry which is preliminary data.</text>
</comment>
<evidence type="ECO:0000313" key="1">
    <source>
        <dbReference type="EMBL" id="KAH9323826.1"/>
    </source>
</evidence>
<organism evidence="1 2">
    <name type="scientific">Taxus chinensis</name>
    <name type="common">Chinese yew</name>
    <name type="synonym">Taxus wallichiana var. chinensis</name>
    <dbReference type="NCBI Taxonomy" id="29808"/>
    <lineage>
        <taxon>Eukaryota</taxon>
        <taxon>Viridiplantae</taxon>
        <taxon>Streptophyta</taxon>
        <taxon>Embryophyta</taxon>
        <taxon>Tracheophyta</taxon>
        <taxon>Spermatophyta</taxon>
        <taxon>Pinopsida</taxon>
        <taxon>Pinidae</taxon>
        <taxon>Conifers II</taxon>
        <taxon>Cupressales</taxon>
        <taxon>Taxaceae</taxon>
        <taxon>Taxus</taxon>
    </lineage>
</organism>
<dbReference type="AlphaFoldDB" id="A0AA38LH74"/>
<accession>A0AA38LH74</accession>
<proteinExistence type="predicted"/>
<sequence>AKFWPCEGVEKEEQQKREDWRRVCSNREPVQQLLLLQPPSPISAFPTSIPSSFQ</sequence>
<protein>
    <submittedName>
        <fullName evidence="1">Uncharacterized protein</fullName>
    </submittedName>
</protein>
<reference evidence="1 2" key="1">
    <citation type="journal article" date="2021" name="Nat. Plants">
        <title>The Taxus genome provides insights into paclitaxel biosynthesis.</title>
        <authorList>
            <person name="Xiong X."/>
            <person name="Gou J."/>
            <person name="Liao Q."/>
            <person name="Li Y."/>
            <person name="Zhou Q."/>
            <person name="Bi G."/>
            <person name="Li C."/>
            <person name="Du R."/>
            <person name="Wang X."/>
            <person name="Sun T."/>
            <person name="Guo L."/>
            <person name="Liang H."/>
            <person name="Lu P."/>
            <person name="Wu Y."/>
            <person name="Zhang Z."/>
            <person name="Ro D.K."/>
            <person name="Shang Y."/>
            <person name="Huang S."/>
            <person name="Yan J."/>
        </authorList>
    </citation>
    <scope>NUCLEOTIDE SEQUENCE [LARGE SCALE GENOMIC DNA]</scope>
    <source>
        <strain evidence="1">Ta-2019</strain>
    </source>
</reference>
<dbReference type="EMBL" id="JAHRHJ020000003">
    <property type="protein sequence ID" value="KAH9323826.1"/>
    <property type="molecule type" value="Genomic_DNA"/>
</dbReference>